<name>A0A543CQD6_9ACTN</name>
<gene>
    <name evidence="2" type="ORF">FB559_4985</name>
</gene>
<comment type="caution">
    <text evidence="2">The sequence shown here is derived from an EMBL/GenBank/DDBJ whole genome shotgun (WGS) entry which is preliminary data.</text>
</comment>
<reference evidence="2 3" key="1">
    <citation type="submission" date="2019-06" db="EMBL/GenBank/DDBJ databases">
        <title>Sequencing the genomes of 1000 actinobacteria strains.</title>
        <authorList>
            <person name="Klenk H.-P."/>
        </authorList>
    </citation>
    <scope>NUCLEOTIDE SEQUENCE [LARGE SCALE GENOMIC DNA]</scope>
    <source>
        <strain evidence="2 3">DSM 102200</strain>
    </source>
</reference>
<dbReference type="InterPro" id="IPR029063">
    <property type="entry name" value="SAM-dependent_MTases_sf"/>
</dbReference>
<organism evidence="2 3">
    <name type="scientific">Actinoallomurus bryophytorum</name>
    <dbReference type="NCBI Taxonomy" id="1490222"/>
    <lineage>
        <taxon>Bacteria</taxon>
        <taxon>Bacillati</taxon>
        <taxon>Actinomycetota</taxon>
        <taxon>Actinomycetes</taxon>
        <taxon>Streptosporangiales</taxon>
        <taxon>Thermomonosporaceae</taxon>
        <taxon>Actinoallomurus</taxon>
    </lineage>
</organism>
<dbReference type="PROSITE" id="PS51548">
    <property type="entry name" value="BIRNAVIRUS_VP4_PRO"/>
    <property type="match status" value="1"/>
</dbReference>
<evidence type="ECO:0000259" key="1">
    <source>
        <dbReference type="PROSITE" id="PS51548"/>
    </source>
</evidence>
<dbReference type="CDD" id="cd02440">
    <property type="entry name" value="AdoMet_MTases"/>
    <property type="match status" value="1"/>
</dbReference>
<keyword evidence="2" id="KW-0808">Transferase</keyword>
<keyword evidence="2" id="KW-0489">Methyltransferase</keyword>
<dbReference type="InterPro" id="IPR025775">
    <property type="entry name" value="Birna_VP4_Prtase_dom"/>
</dbReference>
<evidence type="ECO:0000313" key="3">
    <source>
        <dbReference type="Proteomes" id="UP000316096"/>
    </source>
</evidence>
<sequence length="217" mass="23697">MQRTTDTESDPQPFEAALSGHARRLELADGRLMSLAVGRWHELADQDDHWMLKHCHGPTIDLGCGPGRLVQALTERGVRALGVDTSPRAVRQCRARGAPALQRDAFASLPNEGHWRHVLLADGNIGIGGSPRTLLRRAISMVRPSGTVLLEIERHGAGLWRGAARLRGPVGSIGSWFPWAVVGADALPELAASSGLRVTRTYARNRRWFAELVRCPS</sequence>
<dbReference type="SUPFAM" id="SSF53335">
    <property type="entry name" value="S-adenosyl-L-methionine-dependent methyltransferases"/>
    <property type="match status" value="1"/>
</dbReference>
<dbReference type="Proteomes" id="UP000316096">
    <property type="component" value="Unassembled WGS sequence"/>
</dbReference>
<dbReference type="EMBL" id="VFOZ01000001">
    <property type="protein sequence ID" value="TQL99316.1"/>
    <property type="molecule type" value="Genomic_DNA"/>
</dbReference>
<dbReference type="GO" id="GO:0008168">
    <property type="term" value="F:methyltransferase activity"/>
    <property type="evidence" value="ECO:0007669"/>
    <property type="project" value="UniProtKB-KW"/>
</dbReference>
<keyword evidence="3" id="KW-1185">Reference proteome</keyword>
<dbReference type="AlphaFoldDB" id="A0A543CQD6"/>
<evidence type="ECO:0000313" key="2">
    <source>
        <dbReference type="EMBL" id="TQL99316.1"/>
    </source>
</evidence>
<proteinExistence type="predicted"/>
<dbReference type="Pfam" id="PF13649">
    <property type="entry name" value="Methyltransf_25"/>
    <property type="match status" value="1"/>
</dbReference>
<dbReference type="Gene3D" id="3.40.50.150">
    <property type="entry name" value="Vaccinia Virus protein VP39"/>
    <property type="match status" value="1"/>
</dbReference>
<dbReference type="InterPro" id="IPR041698">
    <property type="entry name" value="Methyltransf_25"/>
</dbReference>
<dbReference type="RefSeq" id="WP_141961893.1">
    <property type="nucleotide sequence ID" value="NZ_VFOZ01000001.1"/>
</dbReference>
<feature type="domain" description="Peptidase S50" evidence="1">
    <location>
        <begin position="192"/>
        <end position="217"/>
    </location>
</feature>
<accession>A0A543CQD6</accession>
<protein>
    <submittedName>
        <fullName evidence="2">Methyltransferase family protein</fullName>
    </submittedName>
</protein>
<dbReference type="OrthoDB" id="4484556at2"/>
<dbReference type="GO" id="GO:0032259">
    <property type="term" value="P:methylation"/>
    <property type="evidence" value="ECO:0007669"/>
    <property type="project" value="UniProtKB-KW"/>
</dbReference>